<name>A0ABT1YRH8_9BACL</name>
<dbReference type="InterPro" id="IPR002104">
    <property type="entry name" value="Integrase_catalytic"/>
</dbReference>
<dbReference type="Gene3D" id="1.10.150.130">
    <property type="match status" value="1"/>
</dbReference>
<feature type="domain" description="Tyr recombinase" evidence="6">
    <location>
        <begin position="163"/>
        <end position="356"/>
    </location>
</feature>
<keyword evidence="2" id="KW-0229">DNA integration</keyword>
<protein>
    <submittedName>
        <fullName evidence="8">Site-specific integrase</fullName>
    </submittedName>
</protein>
<dbReference type="InterPro" id="IPR004107">
    <property type="entry name" value="Integrase_SAM-like_N"/>
</dbReference>
<dbReference type="InterPro" id="IPR010998">
    <property type="entry name" value="Integrase_recombinase_N"/>
</dbReference>
<evidence type="ECO:0000256" key="4">
    <source>
        <dbReference type="ARBA" id="ARBA00023172"/>
    </source>
</evidence>
<reference evidence="8 9" key="1">
    <citation type="submission" date="2022-08" db="EMBL/GenBank/DDBJ databases">
        <title>Paenibacillus endoradicis sp. nov., Paenibacillus radicibacter sp. nov and Paenibacillus pararadicis sp. nov., three cold-adapted plant growth-promoting bacteria isolated from root of Larix gmelinii in Great Khingan.</title>
        <authorList>
            <person name="Xue H."/>
        </authorList>
    </citation>
    <scope>NUCLEOTIDE SEQUENCE [LARGE SCALE GENOMIC DNA]</scope>
    <source>
        <strain evidence="8 9">N5-1-1-5</strain>
    </source>
</reference>
<evidence type="ECO:0000259" key="7">
    <source>
        <dbReference type="PROSITE" id="PS51900"/>
    </source>
</evidence>
<evidence type="ECO:0000259" key="6">
    <source>
        <dbReference type="PROSITE" id="PS51898"/>
    </source>
</evidence>
<dbReference type="InterPro" id="IPR011010">
    <property type="entry name" value="DNA_brk_join_enz"/>
</dbReference>
<dbReference type="PANTHER" id="PTHR30349">
    <property type="entry name" value="PHAGE INTEGRASE-RELATED"/>
    <property type="match status" value="1"/>
</dbReference>
<keyword evidence="9" id="KW-1185">Reference proteome</keyword>
<comment type="caution">
    <text evidence="8">The sequence shown here is derived from an EMBL/GenBank/DDBJ whole genome shotgun (WGS) entry which is preliminary data.</text>
</comment>
<dbReference type="EMBL" id="JANQBD010000031">
    <property type="protein sequence ID" value="MCR8635778.1"/>
    <property type="molecule type" value="Genomic_DNA"/>
</dbReference>
<dbReference type="InterPro" id="IPR028259">
    <property type="entry name" value="AP2-like_int_N"/>
</dbReference>
<dbReference type="Gene3D" id="1.10.443.10">
    <property type="entry name" value="Intergrase catalytic core"/>
    <property type="match status" value="1"/>
</dbReference>
<evidence type="ECO:0000313" key="9">
    <source>
        <dbReference type="Proteomes" id="UP001300012"/>
    </source>
</evidence>
<evidence type="ECO:0000313" key="8">
    <source>
        <dbReference type="EMBL" id="MCR8635778.1"/>
    </source>
</evidence>
<dbReference type="PROSITE" id="PS51898">
    <property type="entry name" value="TYR_RECOMBINASE"/>
    <property type="match status" value="1"/>
</dbReference>
<evidence type="ECO:0000256" key="2">
    <source>
        <dbReference type="ARBA" id="ARBA00022908"/>
    </source>
</evidence>
<evidence type="ECO:0000256" key="3">
    <source>
        <dbReference type="ARBA" id="ARBA00023125"/>
    </source>
</evidence>
<dbReference type="InterPro" id="IPR050090">
    <property type="entry name" value="Tyrosine_recombinase_XerCD"/>
</dbReference>
<gene>
    <name evidence="8" type="ORF">NV381_31685</name>
</gene>
<keyword evidence="3 5" id="KW-0238">DNA-binding</keyword>
<comment type="similarity">
    <text evidence="1">Belongs to the 'phage' integrase family.</text>
</comment>
<dbReference type="Proteomes" id="UP001300012">
    <property type="component" value="Unassembled WGS sequence"/>
</dbReference>
<dbReference type="SUPFAM" id="SSF56349">
    <property type="entry name" value="DNA breaking-rejoining enzymes"/>
    <property type="match status" value="1"/>
</dbReference>
<sequence>MASYQKRGKTWQYTISRIINGKPEPIRKGGFTTKTEAKAAAADVESNLNKGIVPHLKPEPFDKYFANWVSVYKKGVGKNTLARYLTTQQTIDEHFAGVAIQSITKRSYQEFLNKYANSHAKDTTRKLNTHIRACVRDAIDEGVIHMDFTRSAILSGSVPPKRPEEKHLNYFESKRMIRALDQPTELSHYLILLGLTSGMRFGEMVGLTRADFNFENNEISVNKTWGYTNKMHEGHGPTKNDKSVRKIKMDTKTMNVFKAWFNTALDNIHKLVFYSSASKYKVLSNGGANKTLENLLKKLNISPISIHGLRHTHASILLYKKVSIYYVSERLGHGDIETTMSHYAHIVKELREQDENSTVAIFGEMAV</sequence>
<keyword evidence="4" id="KW-0233">DNA recombination</keyword>
<evidence type="ECO:0000256" key="5">
    <source>
        <dbReference type="PROSITE-ProRule" id="PRU01248"/>
    </source>
</evidence>
<dbReference type="InterPro" id="IPR013762">
    <property type="entry name" value="Integrase-like_cat_sf"/>
</dbReference>
<dbReference type="PROSITE" id="PS51900">
    <property type="entry name" value="CB"/>
    <property type="match status" value="1"/>
</dbReference>
<dbReference type="PANTHER" id="PTHR30349:SF64">
    <property type="entry name" value="PROPHAGE INTEGRASE INTD-RELATED"/>
    <property type="match status" value="1"/>
</dbReference>
<dbReference type="Pfam" id="PF00589">
    <property type="entry name" value="Phage_integrase"/>
    <property type="match status" value="1"/>
</dbReference>
<dbReference type="CDD" id="cd01189">
    <property type="entry name" value="INT_ICEBs1_C_like"/>
    <property type="match status" value="1"/>
</dbReference>
<dbReference type="InterPro" id="IPR044068">
    <property type="entry name" value="CB"/>
</dbReference>
<accession>A0ABT1YRH8</accession>
<dbReference type="RefSeq" id="WP_258217322.1">
    <property type="nucleotide sequence ID" value="NZ_JANQBD010000031.1"/>
</dbReference>
<dbReference type="Pfam" id="PF14659">
    <property type="entry name" value="Phage_int_SAM_3"/>
    <property type="match status" value="1"/>
</dbReference>
<proteinExistence type="inferred from homology"/>
<feature type="domain" description="Core-binding (CB)" evidence="7">
    <location>
        <begin position="56"/>
        <end position="139"/>
    </location>
</feature>
<evidence type="ECO:0000256" key="1">
    <source>
        <dbReference type="ARBA" id="ARBA00008857"/>
    </source>
</evidence>
<dbReference type="Pfam" id="PF14657">
    <property type="entry name" value="Arm-DNA-bind_4"/>
    <property type="match status" value="1"/>
</dbReference>
<organism evidence="8 9">
    <name type="scientific">Paenibacillus radicis</name>
    <name type="common">ex Xue et al. 2023</name>
    <dbReference type="NCBI Taxonomy" id="2972489"/>
    <lineage>
        <taxon>Bacteria</taxon>
        <taxon>Bacillati</taxon>
        <taxon>Bacillota</taxon>
        <taxon>Bacilli</taxon>
        <taxon>Bacillales</taxon>
        <taxon>Paenibacillaceae</taxon>
        <taxon>Paenibacillus</taxon>
    </lineage>
</organism>